<feature type="domain" description="EF-hand" evidence="4">
    <location>
        <begin position="146"/>
        <end position="180"/>
    </location>
</feature>
<protein>
    <submittedName>
        <fullName evidence="5">Probable calcium-binding CML45</fullName>
    </submittedName>
</protein>
<organism evidence="5 6">
    <name type="scientific">Olea europaea subsp. europaea</name>
    <dbReference type="NCBI Taxonomy" id="158383"/>
    <lineage>
        <taxon>Eukaryota</taxon>
        <taxon>Viridiplantae</taxon>
        <taxon>Streptophyta</taxon>
        <taxon>Embryophyta</taxon>
        <taxon>Tracheophyta</taxon>
        <taxon>Spermatophyta</taxon>
        <taxon>Magnoliopsida</taxon>
        <taxon>eudicotyledons</taxon>
        <taxon>Gunneridae</taxon>
        <taxon>Pentapetalae</taxon>
        <taxon>asterids</taxon>
        <taxon>lamiids</taxon>
        <taxon>Lamiales</taxon>
        <taxon>Oleaceae</taxon>
        <taxon>Oleeae</taxon>
        <taxon>Olea</taxon>
    </lineage>
</organism>
<dbReference type="PROSITE" id="PS00018">
    <property type="entry name" value="EF_HAND_1"/>
    <property type="match status" value="1"/>
</dbReference>
<dbReference type="Gene3D" id="1.10.238.10">
    <property type="entry name" value="EF-hand"/>
    <property type="match status" value="1"/>
</dbReference>
<dbReference type="PANTHER" id="PTHR10891">
    <property type="entry name" value="EF-HAND CALCIUM-BINDING DOMAIN CONTAINING PROTEIN"/>
    <property type="match status" value="1"/>
</dbReference>
<proteinExistence type="predicted"/>
<evidence type="ECO:0000256" key="1">
    <source>
        <dbReference type="ARBA" id="ARBA00022723"/>
    </source>
</evidence>
<dbReference type="SUPFAM" id="SSF47473">
    <property type="entry name" value="EF-hand"/>
    <property type="match status" value="1"/>
</dbReference>
<reference evidence="5 6" key="1">
    <citation type="submission" date="2019-12" db="EMBL/GenBank/DDBJ databases">
        <authorList>
            <person name="Alioto T."/>
            <person name="Alioto T."/>
            <person name="Gomez Garrido J."/>
        </authorList>
    </citation>
    <scope>NUCLEOTIDE SEQUENCE [LARGE SCALE GENOMIC DNA]</scope>
</reference>
<feature type="domain" description="EF-hand" evidence="4">
    <location>
        <begin position="108"/>
        <end position="143"/>
    </location>
</feature>
<dbReference type="Proteomes" id="UP000594638">
    <property type="component" value="Unassembled WGS sequence"/>
</dbReference>
<dbReference type="PROSITE" id="PS50222">
    <property type="entry name" value="EF_HAND_2"/>
    <property type="match status" value="2"/>
</dbReference>
<keyword evidence="2" id="KW-0677">Repeat</keyword>
<name>A0A8S0RVB5_OLEEU</name>
<keyword evidence="3" id="KW-0106">Calcium</keyword>
<keyword evidence="1" id="KW-0479">Metal-binding</keyword>
<evidence type="ECO:0000313" key="6">
    <source>
        <dbReference type="Proteomes" id="UP000594638"/>
    </source>
</evidence>
<dbReference type="GO" id="GO:0005509">
    <property type="term" value="F:calcium ion binding"/>
    <property type="evidence" value="ECO:0007669"/>
    <property type="project" value="InterPro"/>
</dbReference>
<dbReference type="FunFam" id="1.10.238.10:FF:000003">
    <property type="entry name" value="Calmodulin A"/>
    <property type="match status" value="1"/>
</dbReference>
<sequence>MGLTQKNTISSSIVILFKVLWWDIKDFFSSVHFFLQTFPRFFPTKWNLWRKSNPSNKESRTSEASNDENFHITELNMLITRLGIEYAEDGGDESFSIDEFAALFNEEPSLQEIKETFDVFNDKKDGFIDANELQRVQCSLGLKEGCDLEQCRRMIKAFDGNGDGVIDFYEFVKFMEKCLC</sequence>
<dbReference type="EMBL" id="CACTIH010003749">
    <property type="protein sequence ID" value="CAA2984005.1"/>
    <property type="molecule type" value="Genomic_DNA"/>
</dbReference>
<evidence type="ECO:0000256" key="3">
    <source>
        <dbReference type="ARBA" id="ARBA00022837"/>
    </source>
</evidence>
<dbReference type="SMART" id="SM00054">
    <property type="entry name" value="EFh"/>
    <property type="match status" value="2"/>
</dbReference>
<dbReference type="Gramene" id="OE9A053375T1">
    <property type="protein sequence ID" value="OE9A053375C1"/>
    <property type="gene ID" value="OE9A053375"/>
</dbReference>
<evidence type="ECO:0000313" key="5">
    <source>
        <dbReference type="EMBL" id="CAA2984005.1"/>
    </source>
</evidence>
<dbReference type="Pfam" id="PF13499">
    <property type="entry name" value="EF-hand_7"/>
    <property type="match status" value="1"/>
</dbReference>
<dbReference type="AlphaFoldDB" id="A0A8S0RVB5"/>
<dbReference type="InterPro" id="IPR018247">
    <property type="entry name" value="EF_Hand_1_Ca_BS"/>
</dbReference>
<evidence type="ECO:0000259" key="4">
    <source>
        <dbReference type="PROSITE" id="PS50222"/>
    </source>
</evidence>
<gene>
    <name evidence="5" type="ORF">OLEA9_A053375</name>
</gene>
<evidence type="ECO:0000256" key="2">
    <source>
        <dbReference type="ARBA" id="ARBA00022737"/>
    </source>
</evidence>
<comment type="caution">
    <text evidence="5">The sequence shown here is derived from an EMBL/GenBank/DDBJ whole genome shotgun (WGS) entry which is preliminary data.</text>
</comment>
<dbReference type="InterPro" id="IPR002048">
    <property type="entry name" value="EF_hand_dom"/>
</dbReference>
<accession>A0A8S0RVB5</accession>
<dbReference type="OrthoDB" id="26525at2759"/>
<dbReference type="CDD" id="cd00051">
    <property type="entry name" value="EFh"/>
    <property type="match status" value="1"/>
</dbReference>
<dbReference type="InterPro" id="IPR039647">
    <property type="entry name" value="EF_hand_pair_protein_CML-like"/>
</dbReference>
<dbReference type="InterPro" id="IPR011992">
    <property type="entry name" value="EF-hand-dom_pair"/>
</dbReference>
<keyword evidence="6" id="KW-1185">Reference proteome</keyword>